<evidence type="ECO:0000313" key="1">
    <source>
        <dbReference type="EMBL" id="GMF01095.1"/>
    </source>
</evidence>
<keyword evidence="2" id="KW-1185">Reference proteome</keyword>
<comment type="caution">
    <text evidence="1">The sequence shown here is derived from an EMBL/GenBank/DDBJ whole genome shotgun (WGS) entry which is preliminary data.</text>
</comment>
<proteinExistence type="predicted"/>
<evidence type="ECO:0000313" key="2">
    <source>
        <dbReference type="Proteomes" id="UP001165101"/>
    </source>
</evidence>
<dbReference type="Proteomes" id="UP001165101">
    <property type="component" value="Unassembled WGS sequence"/>
</dbReference>
<sequence>MLKVPSNYGYYTSRVNRLYNEDRYSVHIMDINLNENKIKINNDENENLYKRIYDSKPPIYEEYINHGIRDSNNNDNYDDGENLSKVFNFSIYDGHGGSECAEYVKNHLMENIESFKISSGSIIKLFNWYAKEIGGYWRRWNKKKNLHIISSMGLEQRLNNSLRGNQELKKILNDNSNKGITINNNNNSKDNKDKDNKLIWEIDELDELINGEDFFKLKIYLSFLFTDFQFLNYELKQNEIRQIESNESSDLYLEQHSGSTCTSCFFYKIDGDLDSPNSFFYQPNILSKLLVAHIGDTRAIICDKEGIAHGLTTDHHPSNPIENRRLQRYSTGLMMTDSFGEERFVNFANTRSFGDVTAKNLGITSEPEFSEFLIGDSNKLINYKKIHRDNLKNRRIMDFGGDECFIVLITDGRYTT</sequence>
<reference evidence="1" key="1">
    <citation type="submission" date="2023-04" db="EMBL/GenBank/DDBJ databases">
        <title>Candida boidinii NBRC 1967.</title>
        <authorList>
            <person name="Ichikawa N."/>
            <person name="Sato H."/>
            <person name="Tonouchi N."/>
        </authorList>
    </citation>
    <scope>NUCLEOTIDE SEQUENCE</scope>
    <source>
        <strain evidence="1">NBRC 1967</strain>
    </source>
</reference>
<gene>
    <name evidence="1" type="ORF">Cboi01_000574400</name>
</gene>
<dbReference type="EMBL" id="BSXV01004726">
    <property type="protein sequence ID" value="GMF01095.1"/>
    <property type="molecule type" value="Genomic_DNA"/>
</dbReference>
<organism evidence="1 2">
    <name type="scientific">Candida boidinii</name>
    <name type="common">Yeast</name>
    <dbReference type="NCBI Taxonomy" id="5477"/>
    <lineage>
        <taxon>Eukaryota</taxon>
        <taxon>Fungi</taxon>
        <taxon>Dikarya</taxon>
        <taxon>Ascomycota</taxon>
        <taxon>Saccharomycotina</taxon>
        <taxon>Pichiomycetes</taxon>
        <taxon>Pichiales</taxon>
        <taxon>Pichiaceae</taxon>
        <taxon>Ogataea</taxon>
        <taxon>Ogataea/Candida clade</taxon>
    </lineage>
</organism>
<protein>
    <submittedName>
        <fullName evidence="1">Unnamed protein product</fullName>
    </submittedName>
</protein>
<accession>A0ACB5U499</accession>
<name>A0ACB5U499_CANBO</name>